<feature type="region of interest" description="Disordered" evidence="1">
    <location>
        <begin position="166"/>
        <end position="213"/>
    </location>
</feature>
<dbReference type="EMBL" id="QJNS01000029">
    <property type="protein sequence ID" value="RYO92273.1"/>
    <property type="molecule type" value="Genomic_DNA"/>
</dbReference>
<reference evidence="2 3" key="1">
    <citation type="submission" date="2018-06" db="EMBL/GenBank/DDBJ databases">
        <title>Complete Genomes of Monosporascus.</title>
        <authorList>
            <person name="Robinson A.J."/>
            <person name="Natvig D.O."/>
        </authorList>
    </citation>
    <scope>NUCLEOTIDE SEQUENCE [LARGE SCALE GENOMIC DNA]</scope>
    <source>
        <strain evidence="2 3">CBS 609.92</strain>
    </source>
</reference>
<organism evidence="2 3">
    <name type="scientific">Monosporascus cannonballus</name>
    <dbReference type="NCBI Taxonomy" id="155416"/>
    <lineage>
        <taxon>Eukaryota</taxon>
        <taxon>Fungi</taxon>
        <taxon>Dikarya</taxon>
        <taxon>Ascomycota</taxon>
        <taxon>Pezizomycotina</taxon>
        <taxon>Sordariomycetes</taxon>
        <taxon>Xylariomycetidae</taxon>
        <taxon>Xylariales</taxon>
        <taxon>Xylariales incertae sedis</taxon>
        <taxon>Monosporascus</taxon>
    </lineage>
</organism>
<protein>
    <recommendedName>
        <fullName evidence="4">Prion-inhibition and propagation HeLo domain-containing protein</fullName>
    </recommendedName>
</protein>
<dbReference type="Proteomes" id="UP000294003">
    <property type="component" value="Unassembled WGS sequence"/>
</dbReference>
<evidence type="ECO:0000256" key="1">
    <source>
        <dbReference type="SAM" id="MobiDB-lite"/>
    </source>
</evidence>
<feature type="region of interest" description="Disordered" evidence="1">
    <location>
        <begin position="242"/>
        <end position="270"/>
    </location>
</feature>
<accession>A0ABY0HJY6</accession>
<feature type="compositionally biased region" description="Basic and acidic residues" evidence="1">
    <location>
        <begin position="166"/>
        <end position="178"/>
    </location>
</feature>
<proteinExistence type="predicted"/>
<keyword evidence="3" id="KW-1185">Reference proteome</keyword>
<evidence type="ECO:0000313" key="2">
    <source>
        <dbReference type="EMBL" id="RYO92273.1"/>
    </source>
</evidence>
<evidence type="ECO:0008006" key="4">
    <source>
        <dbReference type="Google" id="ProtNLM"/>
    </source>
</evidence>
<sequence>MGLSSSLIWTSVLVVTALLLALVVCAQILTTYTAAYLTAPREIAVFLDAVDFSVLENESYERDVARVRKLEDKRRLGRLLREIQKGGDDVREDLNQLLVAEDGTSLRIGARLLWASHRKMLEERVRRLDLLRTRFLVVYMGIIAAMVTERDSGNEAIAEKTAPHDVEKAAADNHDPHRPKLPKALSDSLKRMPSPMKLSTPTMGHSQTTGQPHRVGWMGVVQELQRSPILAKRHASIEGTMAMKTPPMSPLSGPLGGGPLLKTPSPRPLD</sequence>
<comment type="caution">
    <text evidence="2">The sequence shown here is derived from an EMBL/GenBank/DDBJ whole genome shotgun (WGS) entry which is preliminary data.</text>
</comment>
<gene>
    <name evidence="2" type="ORF">DL762_001722</name>
</gene>
<name>A0ABY0HJY6_9PEZI</name>
<feature type="compositionally biased region" description="Polar residues" evidence="1">
    <location>
        <begin position="197"/>
        <end position="211"/>
    </location>
</feature>
<evidence type="ECO:0000313" key="3">
    <source>
        <dbReference type="Proteomes" id="UP000294003"/>
    </source>
</evidence>